<evidence type="ECO:0000256" key="5">
    <source>
        <dbReference type="ARBA" id="ARBA00022825"/>
    </source>
</evidence>
<keyword evidence="4 6" id="KW-0378">Hydrolase</keyword>
<comment type="similarity">
    <text evidence="1 6">Belongs to the peptidase S1B family.</text>
</comment>
<dbReference type="InterPro" id="IPR001254">
    <property type="entry name" value="Trypsin_dom"/>
</dbReference>
<comment type="caution">
    <text evidence="9">The sequence shown here is derived from an EMBL/GenBank/DDBJ whole genome shotgun (WGS) entry which is preliminary data.</text>
</comment>
<organism evidence="9 10">
    <name type="scientific">Floridaenema aerugineum BLCC-F46</name>
    <dbReference type="NCBI Taxonomy" id="3153654"/>
    <lineage>
        <taxon>Bacteria</taxon>
        <taxon>Bacillati</taxon>
        <taxon>Cyanobacteriota</taxon>
        <taxon>Cyanophyceae</taxon>
        <taxon>Oscillatoriophycideae</taxon>
        <taxon>Aerosakkonematales</taxon>
        <taxon>Aerosakkonemataceae</taxon>
        <taxon>Floridanema</taxon>
        <taxon>Floridanema aerugineum</taxon>
    </lineage>
</organism>
<feature type="region of interest" description="Disordered" evidence="7">
    <location>
        <begin position="1"/>
        <end position="46"/>
    </location>
</feature>
<dbReference type="InterPro" id="IPR018114">
    <property type="entry name" value="TRYPSIN_HIS"/>
</dbReference>
<feature type="domain" description="Peptidase S1" evidence="8">
    <location>
        <begin position="100"/>
        <end position="293"/>
    </location>
</feature>
<evidence type="ECO:0000259" key="8">
    <source>
        <dbReference type="Pfam" id="PF00089"/>
    </source>
</evidence>
<dbReference type="Gene3D" id="2.40.10.10">
    <property type="entry name" value="Trypsin-like serine proteases"/>
    <property type="match status" value="2"/>
</dbReference>
<accession>A0ABV4X8V0</accession>
<evidence type="ECO:0000313" key="10">
    <source>
        <dbReference type="Proteomes" id="UP001576774"/>
    </source>
</evidence>
<dbReference type="PROSITE" id="PS00672">
    <property type="entry name" value="V8_HIS"/>
    <property type="match status" value="1"/>
</dbReference>
<dbReference type="InterPro" id="IPR043504">
    <property type="entry name" value="Peptidase_S1_PA_chymotrypsin"/>
</dbReference>
<evidence type="ECO:0000256" key="4">
    <source>
        <dbReference type="ARBA" id="ARBA00022801"/>
    </source>
</evidence>
<keyword evidence="3" id="KW-0732">Signal</keyword>
<dbReference type="InterPro" id="IPR008256">
    <property type="entry name" value="Peptidase_S1B"/>
</dbReference>
<dbReference type="InterPro" id="IPR050966">
    <property type="entry name" value="Glutamyl_endopeptidase"/>
</dbReference>
<dbReference type="InterPro" id="IPR028301">
    <property type="entry name" value="V8_his_AS"/>
</dbReference>
<dbReference type="PANTHER" id="PTHR15462:SF8">
    <property type="entry name" value="SERINE PROTEASE"/>
    <property type="match status" value="1"/>
</dbReference>
<dbReference type="PRINTS" id="PR00839">
    <property type="entry name" value="V8PROTEASE"/>
</dbReference>
<evidence type="ECO:0000256" key="7">
    <source>
        <dbReference type="SAM" id="MobiDB-lite"/>
    </source>
</evidence>
<gene>
    <name evidence="9" type="ORF">ACE1CC_18510</name>
</gene>
<feature type="compositionally biased region" description="Basic and acidic residues" evidence="7">
    <location>
        <begin position="18"/>
        <end position="34"/>
    </location>
</feature>
<dbReference type="EC" id="3.4.21.-" evidence="6"/>
<keyword evidence="5 6" id="KW-0720">Serine protease</keyword>
<dbReference type="Pfam" id="PF00089">
    <property type="entry name" value="Trypsin"/>
    <property type="match status" value="1"/>
</dbReference>
<dbReference type="EMBL" id="JBHFNQ010000142">
    <property type="protein sequence ID" value="MFB2878847.1"/>
    <property type="molecule type" value="Genomic_DNA"/>
</dbReference>
<evidence type="ECO:0000256" key="1">
    <source>
        <dbReference type="ARBA" id="ARBA00008764"/>
    </source>
</evidence>
<evidence type="ECO:0000256" key="3">
    <source>
        <dbReference type="ARBA" id="ARBA00022729"/>
    </source>
</evidence>
<reference evidence="9 10" key="1">
    <citation type="submission" date="2024-09" db="EMBL/GenBank/DDBJ databases">
        <title>Floridaenema gen nov. (Aerosakkonemataceae, Aerosakkonematales ord. nov., Cyanobacteria) from benthic tropical and subtropical fresh waters, with the description of four new species.</title>
        <authorList>
            <person name="Moretto J.A."/>
            <person name="Berthold D.E."/>
            <person name="Lefler F.W."/>
            <person name="Huang I.-S."/>
            <person name="Laughinghouse H. IV."/>
        </authorList>
    </citation>
    <scope>NUCLEOTIDE SEQUENCE [LARGE SCALE GENOMIC DNA]</scope>
    <source>
        <strain evidence="9 10">BLCC-F46</strain>
    </source>
</reference>
<evidence type="ECO:0000256" key="6">
    <source>
        <dbReference type="RuleBase" id="RU004296"/>
    </source>
</evidence>
<dbReference type="PANTHER" id="PTHR15462">
    <property type="entry name" value="SERINE PROTEASE"/>
    <property type="match status" value="1"/>
</dbReference>
<dbReference type="SUPFAM" id="SSF50494">
    <property type="entry name" value="Trypsin-like serine proteases"/>
    <property type="match status" value="1"/>
</dbReference>
<protein>
    <recommendedName>
        <fullName evidence="6">Serine protease</fullName>
        <ecNumber evidence="6">3.4.21.-</ecNumber>
    </recommendedName>
</protein>
<keyword evidence="2 6" id="KW-0645">Protease</keyword>
<dbReference type="Proteomes" id="UP001576774">
    <property type="component" value="Unassembled WGS sequence"/>
</dbReference>
<dbReference type="InterPro" id="IPR009003">
    <property type="entry name" value="Peptidase_S1_PA"/>
</dbReference>
<dbReference type="GO" id="GO:0006508">
    <property type="term" value="P:proteolysis"/>
    <property type="evidence" value="ECO:0007669"/>
    <property type="project" value="UniProtKB-KW"/>
</dbReference>
<dbReference type="RefSeq" id="WP_413271907.1">
    <property type="nucleotide sequence ID" value="NZ_JBHFNQ010000142.1"/>
</dbReference>
<keyword evidence="10" id="KW-1185">Reference proteome</keyword>
<sequence length="310" mass="33625">MTKHESVSSEQQTNLAAKLHEPVSSEGESLRDQEAIANDFQGESTKGEIEMVSGFDPTHAVSEGSEEVFNAEELANLPDAASTAYLSPETVCGADDRVRITPATSIPWRWICKLFITFPDGGRYVGTGWFIGGRTVMTAGHCVFSKANGGWARSIEVVPGMDGNARPFGSQVGTSFRSVQGWTQDGKPEFDYGAIILPNCNLGNRVGWFGFANLSDSTLKNLLVNTSGYPADKPLGTQWFNAGTITNVTDRKIYYMIDTIGGQSGSPVWRFLNGERHAVGIHAYGGCPNSATRIIKPVFDNMLAWKNIPC</sequence>
<name>A0ABV4X8V0_9CYAN</name>
<proteinExistence type="inferred from homology"/>
<evidence type="ECO:0000256" key="2">
    <source>
        <dbReference type="ARBA" id="ARBA00022670"/>
    </source>
</evidence>
<evidence type="ECO:0000313" key="9">
    <source>
        <dbReference type="EMBL" id="MFB2878847.1"/>
    </source>
</evidence>
<dbReference type="PROSITE" id="PS00134">
    <property type="entry name" value="TRYPSIN_HIS"/>
    <property type="match status" value="1"/>
</dbReference>
<dbReference type="GO" id="GO:0008233">
    <property type="term" value="F:peptidase activity"/>
    <property type="evidence" value="ECO:0007669"/>
    <property type="project" value="UniProtKB-KW"/>
</dbReference>